<dbReference type="RefSeq" id="WP_247030031.1">
    <property type="nucleotide sequence ID" value="NZ_JALKCH010000009.1"/>
</dbReference>
<comment type="similarity">
    <text evidence="2">Belongs to the bacterial solute-binding protein 1 family.</text>
</comment>
<feature type="chain" id="PRO_5045405165" evidence="6">
    <location>
        <begin position="23"/>
        <end position="364"/>
    </location>
</feature>
<protein>
    <submittedName>
        <fullName evidence="7">Extracellular solute-binding protein</fullName>
    </submittedName>
</protein>
<evidence type="ECO:0000256" key="3">
    <source>
        <dbReference type="ARBA" id="ARBA00022448"/>
    </source>
</evidence>
<dbReference type="Gene3D" id="3.40.190.10">
    <property type="entry name" value="Periplasmic binding protein-like II"/>
    <property type="match status" value="2"/>
</dbReference>
<proteinExistence type="inferred from homology"/>
<feature type="signal peptide" evidence="6">
    <location>
        <begin position="1"/>
        <end position="22"/>
    </location>
</feature>
<evidence type="ECO:0000256" key="1">
    <source>
        <dbReference type="ARBA" id="ARBA00004418"/>
    </source>
</evidence>
<dbReference type="Pfam" id="PF13416">
    <property type="entry name" value="SBP_bac_8"/>
    <property type="match status" value="1"/>
</dbReference>
<evidence type="ECO:0000256" key="5">
    <source>
        <dbReference type="ARBA" id="ARBA00022764"/>
    </source>
</evidence>
<keyword evidence="5" id="KW-0574">Periplasm</keyword>
<reference evidence="7 8" key="1">
    <citation type="submission" date="2022-04" db="EMBL/GenBank/DDBJ databases">
        <authorList>
            <person name="Grouzdev D.S."/>
            <person name="Pantiukh K.S."/>
            <person name="Krutkina M.S."/>
        </authorList>
    </citation>
    <scope>NUCLEOTIDE SEQUENCE [LARGE SCALE GENOMIC DNA]</scope>
    <source>
        <strain evidence="7 8">6x-1</strain>
    </source>
</reference>
<comment type="subcellular location">
    <subcellularLocation>
        <location evidence="1">Periplasm</location>
    </subcellularLocation>
</comment>
<dbReference type="PANTHER" id="PTHR30006">
    <property type="entry name" value="THIAMINE-BINDING PERIPLASMIC PROTEIN-RELATED"/>
    <property type="match status" value="1"/>
</dbReference>
<comment type="caution">
    <text evidence="7">The sequence shown here is derived from an EMBL/GenBank/DDBJ whole genome shotgun (WGS) entry which is preliminary data.</text>
</comment>
<name>A0ABT0DDT6_9HYPH</name>
<dbReference type="InterPro" id="IPR006059">
    <property type="entry name" value="SBP"/>
</dbReference>
<evidence type="ECO:0000313" key="7">
    <source>
        <dbReference type="EMBL" id="MCK0198131.1"/>
    </source>
</evidence>
<keyword evidence="4 6" id="KW-0732">Signal</keyword>
<keyword evidence="8" id="KW-1185">Reference proteome</keyword>
<dbReference type="PANTHER" id="PTHR30006:SF3">
    <property type="entry name" value="THIAMINE-BINDING PERIPLASMIC PROTEIN"/>
    <property type="match status" value="1"/>
</dbReference>
<accession>A0ABT0DDT6</accession>
<evidence type="ECO:0000256" key="6">
    <source>
        <dbReference type="SAM" id="SignalP"/>
    </source>
</evidence>
<dbReference type="SUPFAM" id="SSF53850">
    <property type="entry name" value="Periplasmic binding protein-like II"/>
    <property type="match status" value="1"/>
</dbReference>
<keyword evidence="3" id="KW-0813">Transport</keyword>
<organism evidence="7 8">
    <name type="scientific">Ancylobacter crimeensis</name>
    <dbReference type="NCBI Taxonomy" id="2579147"/>
    <lineage>
        <taxon>Bacteria</taxon>
        <taxon>Pseudomonadati</taxon>
        <taxon>Pseudomonadota</taxon>
        <taxon>Alphaproteobacteria</taxon>
        <taxon>Hyphomicrobiales</taxon>
        <taxon>Xanthobacteraceae</taxon>
        <taxon>Ancylobacter</taxon>
    </lineage>
</organism>
<gene>
    <name evidence="7" type="ORF">MWN34_14550</name>
</gene>
<evidence type="ECO:0000313" key="8">
    <source>
        <dbReference type="Proteomes" id="UP001203284"/>
    </source>
</evidence>
<evidence type="ECO:0000256" key="4">
    <source>
        <dbReference type="ARBA" id="ARBA00022729"/>
    </source>
</evidence>
<dbReference type="EMBL" id="JALKCH010000009">
    <property type="protein sequence ID" value="MCK0198131.1"/>
    <property type="molecule type" value="Genomic_DNA"/>
</dbReference>
<sequence length="364" mass="39782">MQRASKSVLAFAVTLCSHFVFAPLAIADVLPPDVKAKAKGEVVWYDGSGGATTRARDEAIFKGFSAETGVTLRTDFSPDLTKFFAAMDSGAPIPWSFVEFATKSDFVRAREAGYLEKLDPSIVKVSDLGNGAYDDYGVDVMRYGIVFTYNTEKFSGEGAPKTVRDLYDLKKFPGKRCLFKYPQYGGVLESALIADGADRNKLYPLDLDRAFKKLDSIKSDVIWWSNGDDAIRLISSGECSMGIAWSGRVYSAVKNDKAPLAINWKDSLYAQAVYAVPKGAPNAAAGQALIAYNIGDLEGQKKLVRAITYATDIKALKLSDYGEGLGPWIVAGDNAADAIQEDADYYTKHISDVIDRFNRWVALN</sequence>
<evidence type="ECO:0000256" key="2">
    <source>
        <dbReference type="ARBA" id="ARBA00008520"/>
    </source>
</evidence>
<dbReference type="Proteomes" id="UP001203284">
    <property type="component" value="Unassembled WGS sequence"/>
</dbReference>